<accession>A0ABV1RMU4</accession>
<feature type="coiled-coil region" evidence="1">
    <location>
        <begin position="101"/>
        <end position="156"/>
    </location>
</feature>
<dbReference type="RefSeq" id="WP_350403232.1">
    <property type="nucleotide sequence ID" value="NZ_JBELOE010000287.1"/>
</dbReference>
<reference evidence="3 4" key="1">
    <citation type="submission" date="2024-06" db="EMBL/GenBank/DDBJ databases">
        <authorList>
            <person name="Chen R.Y."/>
        </authorList>
    </citation>
    <scope>NUCLEOTIDE SEQUENCE [LARGE SCALE GENOMIC DNA]</scope>
    <source>
        <strain evidence="3 4">D2</strain>
    </source>
</reference>
<dbReference type="EMBL" id="JBELOE010000287">
    <property type="protein sequence ID" value="MER2494234.1"/>
    <property type="molecule type" value="Genomic_DNA"/>
</dbReference>
<keyword evidence="1" id="KW-0175">Coiled coil</keyword>
<dbReference type="Proteomes" id="UP001467690">
    <property type="component" value="Unassembled WGS sequence"/>
</dbReference>
<proteinExistence type="predicted"/>
<name>A0ABV1RMU4_9ALTE</name>
<organism evidence="3 4">
    <name type="scientific">Catenovulum sediminis</name>
    <dbReference type="NCBI Taxonomy" id="1740262"/>
    <lineage>
        <taxon>Bacteria</taxon>
        <taxon>Pseudomonadati</taxon>
        <taxon>Pseudomonadota</taxon>
        <taxon>Gammaproteobacteria</taxon>
        <taxon>Alteromonadales</taxon>
        <taxon>Alteromonadaceae</taxon>
        <taxon>Catenovulum</taxon>
    </lineage>
</organism>
<evidence type="ECO:0000256" key="2">
    <source>
        <dbReference type="SAM" id="SignalP"/>
    </source>
</evidence>
<protein>
    <submittedName>
        <fullName evidence="3">Uncharacterized protein</fullName>
    </submittedName>
</protein>
<evidence type="ECO:0000313" key="3">
    <source>
        <dbReference type="EMBL" id="MER2494234.1"/>
    </source>
</evidence>
<sequence length="294" mass="33518">MNTTKLKNSVTKLTFLITAGLLSTSSFYSTANDFTYQSLLENLKENYIASLATQSQLDAFAEKYTACQHQTQLHNKQSRNLQRQLQQQENILNSAAPAADKQFAELEQMSLQDERNKLEEDRALCDQLVNNYKTIDQKLSAEAKLYQDKANKARQKLLNYLLDKKSLQASTETRSIEYPCPTRNKLACKNEAKAALLKEISEQRSMQLTSGTVIKNYMVESDTVAMQSQAEFDTVKINKEFYQKTSEGPVYQMEITASFKSEYQGAEKSVDKIRIETALNRYLKDLAKKFNGKS</sequence>
<feature type="signal peptide" evidence="2">
    <location>
        <begin position="1"/>
        <end position="31"/>
    </location>
</feature>
<keyword evidence="2" id="KW-0732">Signal</keyword>
<gene>
    <name evidence="3" type="ORF">ABS311_20370</name>
</gene>
<feature type="chain" id="PRO_5046947002" evidence="2">
    <location>
        <begin position="32"/>
        <end position="294"/>
    </location>
</feature>
<evidence type="ECO:0000313" key="4">
    <source>
        <dbReference type="Proteomes" id="UP001467690"/>
    </source>
</evidence>
<keyword evidence="4" id="KW-1185">Reference proteome</keyword>
<comment type="caution">
    <text evidence="3">The sequence shown here is derived from an EMBL/GenBank/DDBJ whole genome shotgun (WGS) entry which is preliminary data.</text>
</comment>
<evidence type="ECO:0000256" key="1">
    <source>
        <dbReference type="SAM" id="Coils"/>
    </source>
</evidence>